<dbReference type="Gene3D" id="3.30.830.10">
    <property type="entry name" value="Metalloenzyme, LuxS/M16 peptidase-like"/>
    <property type="match status" value="4"/>
</dbReference>
<dbReference type="STRING" id="1913578.LPB140_03905"/>
<evidence type="ECO:0000256" key="1">
    <source>
        <dbReference type="ARBA" id="ARBA00007261"/>
    </source>
</evidence>
<keyword evidence="5" id="KW-0482">Metalloprotease</keyword>
<evidence type="ECO:0000256" key="4">
    <source>
        <dbReference type="ARBA" id="ARBA00022833"/>
    </source>
</evidence>
<dbReference type="OrthoDB" id="9811314at2"/>
<dbReference type="PANTHER" id="PTHR43690:SF17">
    <property type="entry name" value="PROTEIN YHJJ"/>
    <property type="match status" value="1"/>
</dbReference>
<keyword evidence="3" id="KW-0378">Hydrolase</keyword>
<dbReference type="GO" id="GO:0008237">
    <property type="term" value="F:metallopeptidase activity"/>
    <property type="evidence" value="ECO:0007669"/>
    <property type="project" value="UniProtKB-KW"/>
</dbReference>
<feature type="domain" description="Peptidase M16 N-terminal" evidence="7">
    <location>
        <begin position="66"/>
        <end position="186"/>
    </location>
</feature>
<dbReference type="Pfam" id="PF05193">
    <property type="entry name" value="Peptidase_M16_C"/>
    <property type="match status" value="2"/>
</dbReference>
<dbReference type="InterPro" id="IPR011249">
    <property type="entry name" value="Metalloenz_LuxS/M16"/>
</dbReference>
<dbReference type="AlphaFoldDB" id="A0A1L3JAK1"/>
<dbReference type="SUPFAM" id="SSF63411">
    <property type="entry name" value="LuxS/MPP-like metallohydrolase"/>
    <property type="match status" value="4"/>
</dbReference>
<feature type="domain" description="Peptidase M16 N-terminal" evidence="7">
    <location>
        <begin position="561"/>
        <end position="689"/>
    </location>
</feature>
<dbReference type="Pfam" id="PF00675">
    <property type="entry name" value="Peptidase_M16"/>
    <property type="match status" value="2"/>
</dbReference>
<keyword evidence="4" id="KW-0862">Zinc</keyword>
<organism evidence="9 10">
    <name type="scientific">Sphingorhabdus lutea</name>
    <dbReference type="NCBI Taxonomy" id="1913578"/>
    <lineage>
        <taxon>Bacteria</taxon>
        <taxon>Pseudomonadati</taxon>
        <taxon>Pseudomonadota</taxon>
        <taxon>Alphaproteobacteria</taxon>
        <taxon>Sphingomonadales</taxon>
        <taxon>Sphingomonadaceae</taxon>
        <taxon>Sphingorhabdus</taxon>
    </lineage>
</organism>
<evidence type="ECO:0000313" key="9">
    <source>
        <dbReference type="EMBL" id="APG62093.1"/>
    </source>
</evidence>
<evidence type="ECO:0000256" key="6">
    <source>
        <dbReference type="SAM" id="SignalP"/>
    </source>
</evidence>
<keyword evidence="2" id="KW-0645">Protease</keyword>
<dbReference type="InterPro" id="IPR011765">
    <property type="entry name" value="Pept_M16_N"/>
</dbReference>
<feature type="domain" description="Peptidase M16 C-terminal" evidence="8">
    <location>
        <begin position="223"/>
        <end position="396"/>
    </location>
</feature>
<comment type="similarity">
    <text evidence="1">Belongs to the peptidase M16 family.</text>
</comment>
<accession>A0A1L3JAK1</accession>
<sequence length="1095" mass="118312">MNIRQLKLAAALLSATSVMAVSFNLPAMAAAPAKKAPEFKGAPVADLVSKVDIPHEEFTLDNGLTVIVHEDRKAPIVAVSIWYDVGSKHEPKGKTGYAHLFEHIMFNGSENADGDFFQYLQRIGATDYNGTTWLDRTNYFQTVPTSALDSALFLESDRMGHLLNAIDKEKLDNQIGVVSNEKRQGDNQPFGLVNYEQIKLLFPEGHPYGHSTIGSLEDLEAASLDDMKQWFTDHYGPNNAILVLAGDINTAEAKTAVQKWFGDIPRGKKVEPVNAPIPTLDADKKIVMKDKVPVTRISRSWVVPGLADPEFTPLRVGASVLGGLSSSRLDNILVRDEELAVRVSASVLPFMHGSLFSVSMDIKNGGDADAATKRLDEIMADYIANGPTKDEVQRVAASEAADYISGLEQVGGFGGKATALAQGKLFAGDSNYYKAELNRLANVDPASVVASMKKWLSRPMAEIKVIPGEREEYKEVSGGGGVIAPENLSSGFTNNENSAFAAPNYYMSPEKINNGEALKAFDGDRSKFPEAGPTPELDFPVVESATLNNGIKLFFAKRDAVPMVRVAFSFDAGQAADPKDKLGITSMMTNLLEEGTTSLNSVQIAEAQERLGASIGAGASLDRTTISLRAVKDNLSPSLDLLADIIKNPAFANKEIERVRTQQITRIAGEETQPQGTAFRKLPELIFAKDHPYHTPLTGSGYTQTVSAVTRDDLVNFHKAWMHPEKAEIFVVGDTDLATITKELNQRFGKWKGSGKAAPAKNFNVENPKTISKILLIDRPNSPQSLVLGAMVTGKKGSDDLLTFRAANEVFGGSFLSRINMDLRETKGWSYGVRAQVFNAEHEVPYFMLAPVQTNQTGPSVQALMDQLNAYNGANGVTAEELDRTIKGNVLELPGSYEQSSDVLAQMQADRLAKRPFNYAETLANQYRGLTAKAMNDEMRSLVDATKITWMVIGDAAKVKPQLEQLGLPIEMQENAATPVAANATKLLNEKKEQGTMSAVDGEYNVTIKSPMGDQSGVLTVNSDGATWTGSMAGSLGTMDITDGKVDGNILTWTMNMTVPMPMTLEGTATVDGDALTGEVKAGAFGSMGLSGARK</sequence>
<dbReference type="InterPro" id="IPR050626">
    <property type="entry name" value="Peptidase_M16"/>
</dbReference>
<dbReference type="KEGG" id="sphl:LPB140_03905"/>
<dbReference type="GO" id="GO:0046872">
    <property type="term" value="F:metal ion binding"/>
    <property type="evidence" value="ECO:0007669"/>
    <property type="project" value="InterPro"/>
</dbReference>
<feature type="signal peptide" evidence="6">
    <location>
        <begin position="1"/>
        <end position="20"/>
    </location>
</feature>
<dbReference type="Proteomes" id="UP000242561">
    <property type="component" value="Chromosome"/>
</dbReference>
<evidence type="ECO:0000259" key="8">
    <source>
        <dbReference type="Pfam" id="PF05193"/>
    </source>
</evidence>
<feature type="domain" description="Peptidase M16 C-terminal" evidence="8">
    <location>
        <begin position="709"/>
        <end position="887"/>
    </location>
</feature>
<feature type="chain" id="PRO_5013222009" evidence="6">
    <location>
        <begin position="21"/>
        <end position="1095"/>
    </location>
</feature>
<dbReference type="GO" id="GO:0006508">
    <property type="term" value="P:proteolysis"/>
    <property type="evidence" value="ECO:0007669"/>
    <property type="project" value="UniProtKB-KW"/>
</dbReference>
<evidence type="ECO:0000313" key="10">
    <source>
        <dbReference type="Proteomes" id="UP000242561"/>
    </source>
</evidence>
<evidence type="ECO:0000256" key="5">
    <source>
        <dbReference type="ARBA" id="ARBA00023049"/>
    </source>
</evidence>
<name>A0A1L3JAK1_9SPHN</name>
<evidence type="ECO:0000256" key="2">
    <source>
        <dbReference type="ARBA" id="ARBA00022670"/>
    </source>
</evidence>
<gene>
    <name evidence="9" type="ORF">LPB140_03905</name>
</gene>
<keyword evidence="6" id="KW-0732">Signal</keyword>
<evidence type="ECO:0000259" key="7">
    <source>
        <dbReference type="Pfam" id="PF00675"/>
    </source>
</evidence>
<reference evidence="9 10" key="1">
    <citation type="submission" date="2016-11" db="EMBL/GenBank/DDBJ databases">
        <title>Sphingorhabdus sp. LPB0140, isolated from marine environment.</title>
        <authorList>
            <person name="Kim E."/>
            <person name="Yi H."/>
        </authorList>
    </citation>
    <scope>NUCLEOTIDE SEQUENCE [LARGE SCALE GENOMIC DNA]</scope>
    <source>
        <strain evidence="9 10">LPB0140</strain>
    </source>
</reference>
<dbReference type="PANTHER" id="PTHR43690">
    <property type="entry name" value="NARDILYSIN"/>
    <property type="match status" value="1"/>
</dbReference>
<keyword evidence="10" id="KW-1185">Reference proteome</keyword>
<dbReference type="EMBL" id="CP018154">
    <property type="protein sequence ID" value="APG62093.1"/>
    <property type="molecule type" value="Genomic_DNA"/>
</dbReference>
<protein>
    <submittedName>
        <fullName evidence="9">Peptidase M16</fullName>
    </submittedName>
</protein>
<evidence type="ECO:0000256" key="3">
    <source>
        <dbReference type="ARBA" id="ARBA00022801"/>
    </source>
</evidence>
<proteinExistence type="inferred from homology"/>
<dbReference type="InterPro" id="IPR007863">
    <property type="entry name" value="Peptidase_M16_C"/>
</dbReference>
<dbReference type="RefSeq" id="WP_072558743.1">
    <property type="nucleotide sequence ID" value="NZ_CP018154.1"/>
</dbReference>